<dbReference type="RefSeq" id="WP_050045709.1">
    <property type="nucleotide sequence ID" value="NZ_JHEG04000001.1"/>
</dbReference>
<dbReference type="AlphaFoldDB" id="A0A8S9T1A5"/>
<evidence type="ECO:0000256" key="2">
    <source>
        <dbReference type="SAM" id="Phobius"/>
    </source>
</evidence>
<feature type="region of interest" description="Disordered" evidence="1">
    <location>
        <begin position="117"/>
        <end position="140"/>
    </location>
</feature>
<feature type="region of interest" description="Disordered" evidence="1">
    <location>
        <begin position="404"/>
        <end position="479"/>
    </location>
</feature>
<feature type="compositionally biased region" description="Low complexity" evidence="1">
    <location>
        <begin position="159"/>
        <end position="171"/>
    </location>
</feature>
<feature type="compositionally biased region" description="Low complexity" evidence="1">
    <location>
        <begin position="407"/>
        <end position="434"/>
    </location>
</feature>
<keyword evidence="2" id="KW-1133">Transmembrane helix</keyword>
<accession>A0A8S9T1A5</accession>
<name>A0A8S9T1A5_9CYAN</name>
<feature type="compositionally biased region" description="Polar residues" evidence="1">
    <location>
        <begin position="172"/>
        <end position="234"/>
    </location>
</feature>
<reference evidence="3" key="2">
    <citation type="submission" date="2019-11" db="EMBL/GenBank/DDBJ databases">
        <title>Improved Assembly of Tolypothrix boutellei genome.</title>
        <authorList>
            <person name="Sarangi A.N."/>
            <person name="Mukherjee M."/>
            <person name="Ghosh S."/>
            <person name="Singh D."/>
            <person name="Das A."/>
            <person name="Kant S."/>
            <person name="Prusty A."/>
            <person name="Tripathy S."/>
        </authorList>
    </citation>
    <scope>NUCLEOTIDE SEQUENCE</scope>
    <source>
        <strain evidence="3">VB521301</strain>
    </source>
</reference>
<feature type="region of interest" description="Disordered" evidence="1">
    <location>
        <begin position="349"/>
        <end position="379"/>
    </location>
</feature>
<keyword evidence="2" id="KW-0472">Membrane</keyword>
<feature type="transmembrane region" description="Helical" evidence="2">
    <location>
        <begin position="21"/>
        <end position="40"/>
    </location>
</feature>
<dbReference type="OrthoDB" id="582255at2"/>
<keyword evidence="2" id="KW-0812">Transmembrane</keyword>
<comment type="caution">
    <text evidence="3">The sequence shown here is derived from an EMBL/GenBank/DDBJ whole genome shotgun (WGS) entry which is preliminary data.</text>
</comment>
<proteinExistence type="predicted"/>
<dbReference type="Proteomes" id="UP000029738">
    <property type="component" value="Unassembled WGS sequence"/>
</dbReference>
<feature type="compositionally biased region" description="Low complexity" evidence="1">
    <location>
        <begin position="117"/>
        <end position="130"/>
    </location>
</feature>
<gene>
    <name evidence="3" type="ORF">DA73_0400012065</name>
</gene>
<evidence type="ECO:0000256" key="1">
    <source>
        <dbReference type="SAM" id="MobiDB-lite"/>
    </source>
</evidence>
<reference evidence="3" key="1">
    <citation type="journal article" date="2015" name="Genome Announc.">
        <title>Draft Genome Sequence of Tolypothrix boutellei Strain VB521301.</title>
        <authorList>
            <person name="Chandrababunaidu M.M."/>
            <person name="Singh D."/>
            <person name="Sen D."/>
            <person name="Bhan S."/>
            <person name="Das S."/>
            <person name="Gupta A."/>
            <person name="Adhikary S.P."/>
            <person name="Tripathy S."/>
        </authorList>
    </citation>
    <scope>NUCLEOTIDE SEQUENCE</scope>
    <source>
        <strain evidence="3">VB521301</strain>
    </source>
</reference>
<feature type="region of interest" description="Disordered" evidence="1">
    <location>
        <begin position="159"/>
        <end position="234"/>
    </location>
</feature>
<keyword evidence="4" id="KW-1185">Reference proteome</keyword>
<sequence>MPQRHYPPASLRYFKARLWNLARPGFWGTAIFLSVVGLVVKEYWVQSDLTDRQENLVNANKSTNTSLTPEDKAIAADIDNLPLLVNESVPANVPKVKNPNKNQANKNKTLLERLNTQTQSSASNNNTSSAESRAGNSASSNKIENPFLAQAETLLKFSNSQDTTQPTSSQTAVGQTSSSLGIGLNNGTEVKQNTTQESPLQTALNKSTSQNQISQVNTTSTQLNPFNSLTSPISRTPVQNPNSSNGLIGVGSNNVSSSGLGSTQPPFTNQQQTSVYGTTGYTQQSINQLSNLNYGSGYNTQPGIGVQPQYINFGTNYTQQGQTGLLPQNPTLGTNYTQPLPVNQLQNTIPSTGYVQPGVTNQPQINQLPSSSVQPTQLYQPQNFYTNRDDRRLVDFVDLTRRRSGYNSSVNSSPSLPAVSSQTPSVPSVSAPVPYYNSIPNQGTVITSPNSSVPNYGSSSLQQSIPQYNYSSPGQLPGQ</sequence>
<evidence type="ECO:0000313" key="4">
    <source>
        <dbReference type="Proteomes" id="UP000029738"/>
    </source>
</evidence>
<feature type="compositionally biased region" description="Polar residues" evidence="1">
    <location>
        <begin position="438"/>
        <end position="479"/>
    </location>
</feature>
<organism evidence="3 4">
    <name type="scientific">Tolypothrix bouteillei VB521301</name>
    <dbReference type="NCBI Taxonomy" id="1479485"/>
    <lineage>
        <taxon>Bacteria</taxon>
        <taxon>Bacillati</taxon>
        <taxon>Cyanobacteriota</taxon>
        <taxon>Cyanophyceae</taxon>
        <taxon>Nostocales</taxon>
        <taxon>Tolypothrichaceae</taxon>
        <taxon>Tolypothrix</taxon>
    </lineage>
</organism>
<evidence type="ECO:0000313" key="3">
    <source>
        <dbReference type="EMBL" id="KAF3886125.1"/>
    </source>
</evidence>
<dbReference type="EMBL" id="JHEG04000001">
    <property type="protein sequence ID" value="KAF3886125.1"/>
    <property type="molecule type" value="Genomic_DNA"/>
</dbReference>
<protein>
    <submittedName>
        <fullName evidence="3">Uncharacterized protein</fullName>
    </submittedName>
</protein>